<reference evidence="2" key="1">
    <citation type="submission" date="2018-05" db="EMBL/GenBank/DDBJ databases">
        <authorList>
            <person name="Lanie J.A."/>
            <person name="Ng W.-L."/>
            <person name="Kazmierczak K.M."/>
            <person name="Andrzejewski T.M."/>
            <person name="Davidsen T.M."/>
            <person name="Wayne K.J."/>
            <person name="Tettelin H."/>
            <person name="Glass J.I."/>
            <person name="Rusch D."/>
            <person name="Podicherti R."/>
            <person name="Tsui H.-C.T."/>
            <person name="Winkler M.E."/>
        </authorList>
    </citation>
    <scope>NUCLEOTIDE SEQUENCE</scope>
</reference>
<feature type="domain" description="PD-(D/E)XK endonuclease-like" evidence="1">
    <location>
        <begin position="688"/>
        <end position="954"/>
    </location>
</feature>
<dbReference type="SUPFAM" id="SSF52540">
    <property type="entry name" value="P-loop containing nucleoside triphosphate hydrolases"/>
    <property type="match status" value="1"/>
</dbReference>
<dbReference type="AlphaFoldDB" id="A0A381SIA6"/>
<dbReference type="InterPro" id="IPR011604">
    <property type="entry name" value="PDDEXK-like_dom_sf"/>
</dbReference>
<dbReference type="InterPro" id="IPR038726">
    <property type="entry name" value="PDDEXK_AddAB-type"/>
</dbReference>
<accession>A0A381SIA6</accession>
<name>A0A381SIA6_9ZZZZ</name>
<gene>
    <name evidence="2" type="ORF">METZ01_LOCUS55915</name>
</gene>
<evidence type="ECO:0000259" key="1">
    <source>
        <dbReference type="Pfam" id="PF12705"/>
    </source>
</evidence>
<organism evidence="2">
    <name type="scientific">marine metagenome</name>
    <dbReference type="NCBI Taxonomy" id="408172"/>
    <lineage>
        <taxon>unclassified sequences</taxon>
        <taxon>metagenomes</taxon>
        <taxon>ecological metagenomes</taxon>
    </lineage>
</organism>
<protein>
    <recommendedName>
        <fullName evidence="1">PD-(D/E)XK endonuclease-like domain-containing protein</fullName>
    </recommendedName>
</protein>
<sequence length="961" mass="106708">MLNVPDLATFQKTIGTCLGDTGPWNRRSTVVLVSSRGAADQLRWTLEQQTLVAGTALALPRLLTRDGLYSELHRRTHDPPPLLKAVERLVCGWAAANDAIASGVEPPFRLRPGLVSQFLTLYDELRRRHRSVDAFERLLVAELEPNAEFDRGARRLLRQTRFLAAMFRAYERRVALSGQLDEHGLRELVIDRGLRRPLHHVVVTVPDRAAGPDGLWSGDYDLLARLPDVVRIDLVATSGMLTAGMRERLNDLLPGVNETRLESSRSGRPRLVVPADGAGRRYFTWRDREEELLGIIRRVKQRSSGERTAVVFQRPLPYLYLAGHLFPSAGVPFETRDTFPLAAEPFAAAVDLVLSFVSSGHARLPAIELLRSPHFRFECEGSLLDPSAVTECDRALLDARYLGGRGELRRLATAWAANAKDRRASSAAFVAATVAHELDDLSQPGPSTSLLNCLLRFFERHRALPPADPDIASRESRGRAAVVGLIRDLRDAHVLHDDPVVDLPALAATLRRLLEAATFAMFSDTGGVTFLDVRAARYGVFDSVSLVGLLDGEWPERTRQSSLYPTSLLMQLGWSRDVERLRAARAGLADLLGLAADRVSVSTVSLEEDVVVAGSALLEDLEDTNQPLVFEAPPKGRVTAEAGLAEVPDAVSLVGVSAEWLELRRWRGVATGNRHRGDVGPRPPAKYAVSGVERYLSCPFKYFASVVLKLGEEPDDELTMSPRTRGRFVHEVFRAFFERWQGEGLGDIDVEHLDRARALAREVAEERLAELPARDRPVERIWLLGSPAGMGVFDRLLSLEAEHPDGVIDRLLEHRFDGDFQLEGVDGPRTVRLRGIADRVDLLEGNRVRVIDYKTGRVPGRGRALQLPVYGRCAEQELTSRDGRPWSIDSAAYVAFGEARPWVSLERNQQIGKAVAQGERRFLEAVDGIERGQFLVRPDQPRLCAYCEYPTVCRKDYVGDG</sequence>
<dbReference type="Pfam" id="PF12705">
    <property type="entry name" value="PDDEXK_1"/>
    <property type="match status" value="1"/>
</dbReference>
<dbReference type="Gene3D" id="3.90.320.10">
    <property type="match status" value="1"/>
</dbReference>
<evidence type="ECO:0000313" key="2">
    <source>
        <dbReference type="EMBL" id="SVA03061.1"/>
    </source>
</evidence>
<dbReference type="EMBL" id="UINC01003069">
    <property type="protein sequence ID" value="SVA03061.1"/>
    <property type="molecule type" value="Genomic_DNA"/>
</dbReference>
<proteinExistence type="predicted"/>
<dbReference type="InterPro" id="IPR027417">
    <property type="entry name" value="P-loop_NTPase"/>
</dbReference>